<dbReference type="Pfam" id="PF01546">
    <property type="entry name" value="Peptidase_M20"/>
    <property type="match status" value="1"/>
</dbReference>
<dbReference type="InterPro" id="IPR010182">
    <property type="entry name" value="ArgE/DapE"/>
</dbReference>
<evidence type="ECO:0000256" key="6">
    <source>
        <dbReference type="ARBA" id="ARBA00022833"/>
    </source>
</evidence>
<comment type="cofactor">
    <cofactor evidence="1">
        <name>Co(2+)</name>
        <dbReference type="ChEBI" id="CHEBI:48828"/>
    </cofactor>
</comment>
<dbReference type="PANTHER" id="PTHR43808:SF25">
    <property type="entry name" value="PEPTIDASE M20 DIMERISATION DOMAIN-CONTAINING PROTEIN"/>
    <property type="match status" value="1"/>
</dbReference>
<dbReference type="RefSeq" id="WP_181556263.1">
    <property type="nucleotide sequence ID" value="NZ_JACDUT010000006.1"/>
</dbReference>
<proteinExistence type="inferred from homology"/>
<comment type="caution">
    <text evidence="9">The sequence shown here is derived from an EMBL/GenBank/DDBJ whole genome shotgun (WGS) entry which is preliminary data.</text>
</comment>
<reference evidence="9 10" key="1">
    <citation type="submission" date="2020-07" db="EMBL/GenBank/DDBJ databases">
        <title>Genomic Encyclopedia of Type Strains, Phase IV (KMG-IV): sequencing the most valuable type-strain genomes for metagenomic binning, comparative biology and taxonomic classification.</title>
        <authorList>
            <person name="Goeker M."/>
        </authorList>
    </citation>
    <scope>NUCLEOTIDE SEQUENCE [LARGE SCALE GENOMIC DNA]</scope>
    <source>
        <strain evidence="9 10">DSM 15730</strain>
    </source>
</reference>
<dbReference type="SUPFAM" id="SSF55031">
    <property type="entry name" value="Bacterial exopeptidase dimerisation domain"/>
    <property type="match status" value="1"/>
</dbReference>
<evidence type="ECO:0000256" key="3">
    <source>
        <dbReference type="ARBA" id="ARBA00006247"/>
    </source>
</evidence>
<dbReference type="Proteomes" id="UP000523087">
    <property type="component" value="Unassembled WGS sequence"/>
</dbReference>
<evidence type="ECO:0000256" key="1">
    <source>
        <dbReference type="ARBA" id="ARBA00001941"/>
    </source>
</evidence>
<dbReference type="InterPro" id="IPR050072">
    <property type="entry name" value="Peptidase_M20A"/>
</dbReference>
<dbReference type="InterPro" id="IPR002933">
    <property type="entry name" value="Peptidase_M20"/>
</dbReference>
<protein>
    <submittedName>
        <fullName evidence="9">Acetylornithine deacetylase</fullName>
        <ecNumber evidence="9">3.5.1.16</ecNumber>
    </submittedName>
</protein>
<keyword evidence="4" id="KW-0479">Metal-binding</keyword>
<evidence type="ECO:0000259" key="8">
    <source>
        <dbReference type="Pfam" id="PF07687"/>
    </source>
</evidence>
<evidence type="ECO:0000256" key="4">
    <source>
        <dbReference type="ARBA" id="ARBA00022723"/>
    </source>
</evidence>
<feature type="domain" description="Peptidase M20 dimerisation" evidence="8">
    <location>
        <begin position="202"/>
        <end position="310"/>
    </location>
</feature>
<accession>A0A7V9Z7J8</accession>
<name>A0A7V9Z7J8_9BACL</name>
<dbReference type="Gene3D" id="3.30.70.360">
    <property type="match status" value="1"/>
</dbReference>
<keyword evidence="7" id="KW-0170">Cobalt</keyword>
<sequence length="428" mass="47671">MEHPQQLLHHWFLQQRKSGIELLRRLVQEASTQGNEATAQALIIEKCRQLQLELDIWEPNYDELKHHPYFVASRSDFVNSPNVVAVWKGTGGGRSLILNSHIDVVPEGDPNQWKAEPYSGIVKDGKVYGRGASDMKGGTVSLLLAIEAIQSLGIRLKGDVIFQSVIEEESGGTGTLAAILRGYRADGAIIPEPTNMKIFPKQQGSLWFRLTVQGKSAHGGTRYEGVSALEKAWVVFESVRQLEAERNTRIHDPLYQNIPIPIPINIGTVNGGTWPSSVPDCVILEGRMGIAPNETVEHAKQEMEETICTLNERDKWFRAHPVQLEWFGAQWLPSSIDDTHPLMNAMMDVYRRVKGEDPIIEASPWGTDGGLLTQVGAIPTIVFGPGTTAVAHYPNEYIEIDRMFDVAEMIALLILDWCEIAQAGRRKL</sequence>
<dbReference type="NCBIfam" id="TIGR01910">
    <property type="entry name" value="DapE-ArgE"/>
    <property type="match status" value="1"/>
</dbReference>
<evidence type="ECO:0000256" key="2">
    <source>
        <dbReference type="ARBA" id="ARBA00001947"/>
    </source>
</evidence>
<keyword evidence="6" id="KW-0862">Zinc</keyword>
<dbReference type="EC" id="3.5.1.16" evidence="9"/>
<evidence type="ECO:0000256" key="5">
    <source>
        <dbReference type="ARBA" id="ARBA00022801"/>
    </source>
</evidence>
<keyword evidence="10" id="KW-1185">Reference proteome</keyword>
<comment type="cofactor">
    <cofactor evidence="2">
        <name>Zn(2+)</name>
        <dbReference type="ChEBI" id="CHEBI:29105"/>
    </cofactor>
</comment>
<dbReference type="SUPFAM" id="SSF53187">
    <property type="entry name" value="Zn-dependent exopeptidases"/>
    <property type="match status" value="1"/>
</dbReference>
<comment type="similarity">
    <text evidence="3">Belongs to the peptidase M20A family.</text>
</comment>
<dbReference type="GO" id="GO:0046872">
    <property type="term" value="F:metal ion binding"/>
    <property type="evidence" value="ECO:0007669"/>
    <property type="project" value="UniProtKB-KW"/>
</dbReference>
<dbReference type="GO" id="GO:0008777">
    <property type="term" value="F:acetylornithine deacetylase activity"/>
    <property type="evidence" value="ECO:0007669"/>
    <property type="project" value="UniProtKB-EC"/>
</dbReference>
<dbReference type="Pfam" id="PF07687">
    <property type="entry name" value="M20_dimer"/>
    <property type="match status" value="1"/>
</dbReference>
<gene>
    <name evidence="9" type="ORF">HNR31_002249</name>
</gene>
<dbReference type="InterPro" id="IPR011650">
    <property type="entry name" value="Peptidase_M20_dimer"/>
</dbReference>
<organism evidence="9 10">
    <name type="scientific">Thermaerobacillus caldiproteolyticus</name>
    <dbReference type="NCBI Taxonomy" id="247480"/>
    <lineage>
        <taxon>Bacteria</taxon>
        <taxon>Bacillati</taxon>
        <taxon>Bacillota</taxon>
        <taxon>Bacilli</taxon>
        <taxon>Bacillales</taxon>
        <taxon>Anoxybacillaceae</taxon>
        <taxon>Thermaerobacillus</taxon>
    </lineage>
</organism>
<dbReference type="NCBIfam" id="NF005373">
    <property type="entry name" value="PRK06915.1"/>
    <property type="match status" value="1"/>
</dbReference>
<evidence type="ECO:0000313" key="10">
    <source>
        <dbReference type="Proteomes" id="UP000523087"/>
    </source>
</evidence>
<dbReference type="EMBL" id="JACDUT010000006">
    <property type="protein sequence ID" value="MBA2875461.1"/>
    <property type="molecule type" value="Genomic_DNA"/>
</dbReference>
<dbReference type="Gene3D" id="3.40.630.10">
    <property type="entry name" value="Zn peptidases"/>
    <property type="match status" value="1"/>
</dbReference>
<evidence type="ECO:0000313" key="9">
    <source>
        <dbReference type="EMBL" id="MBA2875461.1"/>
    </source>
</evidence>
<dbReference type="InterPro" id="IPR036264">
    <property type="entry name" value="Bact_exopeptidase_dim_dom"/>
</dbReference>
<dbReference type="AlphaFoldDB" id="A0A7V9Z7J8"/>
<keyword evidence="5 9" id="KW-0378">Hydrolase</keyword>
<evidence type="ECO:0000256" key="7">
    <source>
        <dbReference type="ARBA" id="ARBA00023285"/>
    </source>
</evidence>
<dbReference type="PANTHER" id="PTHR43808">
    <property type="entry name" value="ACETYLORNITHINE DEACETYLASE"/>
    <property type="match status" value="1"/>
</dbReference>